<name>A0ACC2WI19_9TREE</name>
<dbReference type="EMBL" id="JASBWU010000036">
    <property type="protein sequence ID" value="KAJ9110712.1"/>
    <property type="molecule type" value="Genomic_DNA"/>
</dbReference>
<evidence type="ECO:0000313" key="2">
    <source>
        <dbReference type="Proteomes" id="UP001243375"/>
    </source>
</evidence>
<reference evidence="1" key="1">
    <citation type="submission" date="2023-04" db="EMBL/GenBank/DDBJ databases">
        <title>Draft Genome sequencing of Naganishia species isolated from polar environments using Oxford Nanopore Technology.</title>
        <authorList>
            <person name="Leo P."/>
            <person name="Venkateswaran K."/>
        </authorList>
    </citation>
    <scope>NUCLEOTIDE SEQUENCE</scope>
    <source>
        <strain evidence="1">MNA-CCFEE 5425</strain>
    </source>
</reference>
<dbReference type="Proteomes" id="UP001243375">
    <property type="component" value="Unassembled WGS sequence"/>
</dbReference>
<evidence type="ECO:0000313" key="1">
    <source>
        <dbReference type="EMBL" id="KAJ9110712.1"/>
    </source>
</evidence>
<comment type="caution">
    <text evidence="1">The sequence shown here is derived from an EMBL/GenBank/DDBJ whole genome shotgun (WGS) entry which is preliminary data.</text>
</comment>
<sequence>MARHSDNRDEPPRRGKGICAMRGNCGKKGMFGQQLPCPDDGDAEAPTDDVIDMLRDVCGPGWPIPDTVCCTKDQINTLRSSLQQAEPLIASCPACRNNFRAYHCSFTCSPDQSLFLDIVKTQKTDTSEAIKEVNYFVSEDLKQGFYSSCKDVQFGATNGFAMDLIGGGAKNASGFLKFMGDERPGLGSPFQISIPDTRQGHDVPESVQPLDFAPLDCSSNELAARCTCIDCPKVCPTLPYVSPPRASNTSSCTVGAVSCLTFSALILYSVAILLALSAYSWKLSVRHRHRRYERVALLGDPSLASPSAASGNQFDGTNSYSHHNLASSGPTSPGLDVSESARSVVIPDGDHPNGASSRRDPDASSGPSHSSRFRLGRGASLLDPIDQLQPRQNHLNIALRGFFYRLGWRCATYPALTFGIAALVIALLNIGWKFFKVETDPVRLWVSPTSESAVQKAYFDENFGPFYRAQQVFVMALPPSFDDSLNDPELRSNNLTNDVARNHNLPTDNVMSYDNLDWWLKHEEAISHLKSEPNGYSLQDVCFAPAGPGTACVVQSVSAWLGTDMEQWGDDWASQVEDCAANPSNCLPDFGQPIDPKLILGGAKGDWMKAKSLVITWVVANSLDKEQVAKAEEWETTLEKYLREIEQNSAPEANVKIAYSTGISLEQELNKSTNTDVKIVVLSYLVMFLYVSLTLGGGIDSSFFFGEDGFFAGVTDLIYNIPVYLRLKQRSAMSAQSSSATSVSPGHKRTYMATLLPTLLSVNSKFLLGLFGICIVLIAVSSSVGLFSFLGVRVTLIIAEVIPFLVLAVGVDNVFILVHELDRQNGLHGPGSKPAQTASPGSYEESIEDEMEVPSYLSAEERVARAVARMGPSILLSSVTEVIAFALGALVPMPAVRNFALYAAGSVLLGALLQLTVFVSAMTWDLRRTEDNRVDCIPCIRLRPAIALYDVNPNAGGEGLISRLIRKYYAPYLLKREIKQLVLVAFGGLFVTALIGIQRITLGLDQRLALPTDSYLVDYFDAVDTYLDVGPPVYFVVQDSDINSRHGQQQLCGRFTTCMELSVANSLEAERKRPESSFIANPPASWIDDFLHWTDPVLDTCCRVKKADPATFCKSSDPERACKPCFEDSETPWSITMDGLPEGPEAMRYLRQWLNTPTDENCPLGGQAAYGSAISFRGDNSSVQASHFRTYHTPLKSQNDFINALAAARRVSKDIQRRTGVKVFPYSLFYVFFDQYAHVVGITVEVLLLALAAILAVTSILLGSWRTGATVTVVCSLAVLNVMGIMGFWHISLNAISLVNLVISLGIAVEFCSHIARAFMGAGHGLPYDHPSGRKERDERAFSALIDVGPSVGTNVAMQVFSGITMTKLIGISVLALTRSKLLEVYYFRMWLSLIVSGAIHGLILLPVALSYVGGAGYSLDDFDEEWVSSAMRRPTDYEYAPFHDADSDLSN</sequence>
<keyword evidence="2" id="KW-1185">Reference proteome</keyword>
<protein>
    <submittedName>
        <fullName evidence="1">Uncharacterized protein</fullName>
    </submittedName>
</protein>
<organism evidence="1 2">
    <name type="scientific">Naganishia vaughanmartiniae</name>
    <dbReference type="NCBI Taxonomy" id="1424756"/>
    <lineage>
        <taxon>Eukaryota</taxon>
        <taxon>Fungi</taxon>
        <taxon>Dikarya</taxon>
        <taxon>Basidiomycota</taxon>
        <taxon>Agaricomycotina</taxon>
        <taxon>Tremellomycetes</taxon>
        <taxon>Filobasidiales</taxon>
        <taxon>Filobasidiaceae</taxon>
        <taxon>Naganishia</taxon>
    </lineage>
</organism>
<gene>
    <name evidence="1" type="ORF">QFC22_006690</name>
</gene>
<proteinExistence type="predicted"/>
<accession>A0ACC2WI19</accession>